<protein>
    <submittedName>
        <fullName evidence="1">Uncharacterized protein</fullName>
    </submittedName>
</protein>
<dbReference type="EMBL" id="LAZR01012958">
    <property type="protein sequence ID" value="KKM24264.1"/>
    <property type="molecule type" value="Genomic_DNA"/>
</dbReference>
<gene>
    <name evidence="1" type="ORF">LCGC14_1606830</name>
</gene>
<organism evidence="1">
    <name type="scientific">marine sediment metagenome</name>
    <dbReference type="NCBI Taxonomy" id="412755"/>
    <lineage>
        <taxon>unclassified sequences</taxon>
        <taxon>metagenomes</taxon>
        <taxon>ecological metagenomes</taxon>
    </lineage>
</organism>
<comment type="caution">
    <text evidence="1">The sequence shown here is derived from an EMBL/GenBank/DDBJ whole genome shotgun (WGS) entry which is preliminary data.</text>
</comment>
<reference evidence="1" key="1">
    <citation type="journal article" date="2015" name="Nature">
        <title>Complex archaea that bridge the gap between prokaryotes and eukaryotes.</title>
        <authorList>
            <person name="Spang A."/>
            <person name="Saw J.H."/>
            <person name="Jorgensen S.L."/>
            <person name="Zaremba-Niedzwiedzka K."/>
            <person name="Martijn J."/>
            <person name="Lind A.E."/>
            <person name="van Eijk R."/>
            <person name="Schleper C."/>
            <person name="Guy L."/>
            <person name="Ettema T.J."/>
        </authorList>
    </citation>
    <scope>NUCLEOTIDE SEQUENCE</scope>
</reference>
<dbReference type="AlphaFoldDB" id="A0A0F9IW42"/>
<sequence length="90" mass="9690">MNPATAQIVIEKLINDHGPDCDGMGHEIIVKNDGIPEILHRDSERPKDCVSVCMLGKAGMRQGFTAGLWNDMGEALSKAINSVPEGTTNE</sequence>
<evidence type="ECO:0000313" key="1">
    <source>
        <dbReference type="EMBL" id="KKM24264.1"/>
    </source>
</evidence>
<proteinExistence type="predicted"/>
<accession>A0A0F9IW42</accession>
<name>A0A0F9IW42_9ZZZZ</name>